<proteinExistence type="predicted"/>
<evidence type="ECO:0000313" key="2">
    <source>
        <dbReference type="Proteomes" id="UP001163266"/>
    </source>
</evidence>
<dbReference type="RefSeq" id="WP_264891615.1">
    <property type="nucleotide sequence ID" value="NZ_CP110257.1"/>
</dbReference>
<accession>A0ABY6MNG3</accession>
<sequence>MDDRRLVLGQLLLPAGVTARFELRHDRWLADESQGLLRWHDGPLECRDGDTLLLVAKDMGAAVVLQGLDPASVEAGSRGPGVLLQAGRDEYASSAIEWEVREVVEAPL</sequence>
<name>A0ABY6MNG3_9BURK</name>
<keyword evidence="2" id="KW-1185">Reference proteome</keyword>
<dbReference type="Proteomes" id="UP001163266">
    <property type="component" value="Chromosome"/>
</dbReference>
<evidence type="ECO:0000313" key="1">
    <source>
        <dbReference type="EMBL" id="UZD54046.1"/>
    </source>
</evidence>
<dbReference type="EMBL" id="CP110257">
    <property type="protein sequence ID" value="UZD54046.1"/>
    <property type="molecule type" value="Genomic_DNA"/>
</dbReference>
<reference evidence="1" key="1">
    <citation type="submission" date="2022-10" db="EMBL/GenBank/DDBJ databases">
        <title>Complete genome sequence of Schlegelella aquatica LMG 23380.</title>
        <authorList>
            <person name="Musilova J."/>
            <person name="Kourilova X."/>
            <person name="Bezdicek M."/>
            <person name="Hermankova K."/>
            <person name="Obruca S."/>
            <person name="Sedlar K."/>
        </authorList>
    </citation>
    <scope>NUCLEOTIDE SEQUENCE</scope>
    <source>
        <strain evidence="1">LMG 23380</strain>
    </source>
</reference>
<organism evidence="1 2">
    <name type="scientific">Caldimonas aquatica</name>
    <dbReference type="NCBI Taxonomy" id="376175"/>
    <lineage>
        <taxon>Bacteria</taxon>
        <taxon>Pseudomonadati</taxon>
        <taxon>Pseudomonadota</taxon>
        <taxon>Betaproteobacteria</taxon>
        <taxon>Burkholderiales</taxon>
        <taxon>Sphaerotilaceae</taxon>
        <taxon>Caldimonas</taxon>
    </lineage>
</organism>
<protein>
    <submittedName>
        <fullName evidence="1">Uncharacterized protein</fullName>
    </submittedName>
</protein>
<gene>
    <name evidence="1" type="ORF">OMP39_10190</name>
</gene>